<reference evidence="2 4" key="1">
    <citation type="submission" date="2020-12" db="EMBL/GenBank/DDBJ databases">
        <title>strain FJAT-54423T represents a novel species of the genus Brevibacillus.</title>
        <authorList>
            <person name="Tang R."/>
        </authorList>
    </citation>
    <scope>NUCLEOTIDE SEQUENCE [LARGE SCALE GENOMIC DNA]</scope>
    <source>
        <strain evidence="2 4">FJAT-54423</strain>
    </source>
</reference>
<evidence type="ECO:0000256" key="1">
    <source>
        <dbReference type="SAM" id="Phobius"/>
    </source>
</evidence>
<dbReference type="KEGG" id="bcop:JD108_19190"/>
<dbReference type="Proteomes" id="UP000677234">
    <property type="component" value="Chromosome"/>
</dbReference>
<dbReference type="AlphaFoldDB" id="A0A7T5EJW4"/>
<evidence type="ECO:0000313" key="2">
    <source>
        <dbReference type="EMBL" id="QQE73959.1"/>
    </source>
</evidence>
<proteinExistence type="predicted"/>
<keyword evidence="1" id="KW-0472">Membrane</keyword>
<dbReference type="RefSeq" id="WP_198827555.1">
    <property type="nucleotide sequence ID" value="NZ_CP066308.1"/>
</dbReference>
<feature type="transmembrane region" description="Helical" evidence="1">
    <location>
        <begin position="6"/>
        <end position="24"/>
    </location>
</feature>
<organism evidence="2 4">
    <name type="scientific">Brevibacillus composti</name>
    <dbReference type="NCBI Taxonomy" id="2796470"/>
    <lineage>
        <taxon>Bacteria</taxon>
        <taxon>Bacillati</taxon>
        <taxon>Bacillota</taxon>
        <taxon>Bacilli</taxon>
        <taxon>Bacillales</taxon>
        <taxon>Paenibacillaceae</taxon>
        <taxon>Brevibacillus</taxon>
    </lineage>
</organism>
<accession>A0A7T5EJW4</accession>
<dbReference type="EMBL" id="CP066308">
    <property type="protein sequence ID" value="QQE73959.1"/>
    <property type="molecule type" value="Genomic_DNA"/>
</dbReference>
<reference evidence="3" key="2">
    <citation type="submission" date="2021-04" db="EMBL/GenBank/DDBJ databases">
        <title>Brevibacillus composti FJAT-54423, complete genome.</title>
        <authorList>
            <person name="Tang R."/>
        </authorList>
    </citation>
    <scope>NUCLEOTIDE SEQUENCE</scope>
    <source>
        <strain evidence="3">FJAT-54424</strain>
    </source>
</reference>
<sequence length="62" mass="6790">MTTPMILVIVIMAVGLVATLLVGFGPKDKPYGSKALGHWKRMGVYYGLCAVLLIVIFLYVFT</sequence>
<keyword evidence="1" id="KW-1133">Transmembrane helix</keyword>
<dbReference type="EMBL" id="CP073708">
    <property type="protein sequence ID" value="QUO41043.1"/>
    <property type="molecule type" value="Genomic_DNA"/>
</dbReference>
<protein>
    <submittedName>
        <fullName evidence="2">Uncharacterized protein</fullName>
    </submittedName>
</protein>
<gene>
    <name evidence="2" type="ORF">JD108_19190</name>
    <name evidence="3" type="ORF">KDJ56_19125</name>
</gene>
<evidence type="ECO:0000313" key="4">
    <source>
        <dbReference type="Proteomes" id="UP000595847"/>
    </source>
</evidence>
<feature type="transmembrane region" description="Helical" evidence="1">
    <location>
        <begin position="44"/>
        <end position="61"/>
    </location>
</feature>
<evidence type="ECO:0000313" key="3">
    <source>
        <dbReference type="EMBL" id="QUO41043.1"/>
    </source>
</evidence>
<evidence type="ECO:0000313" key="5">
    <source>
        <dbReference type="Proteomes" id="UP000677234"/>
    </source>
</evidence>
<keyword evidence="1" id="KW-0812">Transmembrane</keyword>
<dbReference type="Proteomes" id="UP000595847">
    <property type="component" value="Chromosome"/>
</dbReference>
<keyword evidence="5" id="KW-1185">Reference proteome</keyword>
<name>A0A7T5EJW4_9BACL</name>